<dbReference type="SMART" id="SM00248">
    <property type="entry name" value="ANK"/>
    <property type="match status" value="10"/>
</dbReference>
<dbReference type="InterPro" id="IPR036036">
    <property type="entry name" value="SOCS_box-like_dom_sf"/>
</dbReference>
<comment type="caution">
    <text evidence="5">The sequence shown here is derived from an EMBL/GenBank/DDBJ whole genome shotgun (WGS) entry which is preliminary data.</text>
</comment>
<name>A0A3S0ZGI7_ELYCH</name>
<dbReference type="InterPro" id="IPR002110">
    <property type="entry name" value="Ankyrin_rpt"/>
</dbReference>
<evidence type="ECO:0000313" key="5">
    <source>
        <dbReference type="EMBL" id="RUS78405.1"/>
    </source>
</evidence>
<dbReference type="Pfam" id="PF12796">
    <property type="entry name" value="Ank_2"/>
    <property type="match status" value="3"/>
</dbReference>
<accession>A0A3S0ZGI7</accession>
<dbReference type="InterPro" id="IPR001496">
    <property type="entry name" value="SOCS_box"/>
</dbReference>
<dbReference type="Proteomes" id="UP000271974">
    <property type="component" value="Unassembled WGS sequence"/>
</dbReference>
<dbReference type="SUPFAM" id="SSF48403">
    <property type="entry name" value="Ankyrin repeat"/>
    <property type="match status" value="1"/>
</dbReference>
<keyword evidence="2 3" id="KW-0040">ANK repeat</keyword>
<organism evidence="5 6">
    <name type="scientific">Elysia chlorotica</name>
    <name type="common">Eastern emerald elysia</name>
    <name type="synonym">Sea slug</name>
    <dbReference type="NCBI Taxonomy" id="188477"/>
    <lineage>
        <taxon>Eukaryota</taxon>
        <taxon>Metazoa</taxon>
        <taxon>Spiralia</taxon>
        <taxon>Lophotrochozoa</taxon>
        <taxon>Mollusca</taxon>
        <taxon>Gastropoda</taxon>
        <taxon>Heterobranchia</taxon>
        <taxon>Euthyneura</taxon>
        <taxon>Panpulmonata</taxon>
        <taxon>Sacoglossa</taxon>
        <taxon>Placobranchoidea</taxon>
        <taxon>Plakobranchidae</taxon>
        <taxon>Elysia</taxon>
    </lineage>
</organism>
<evidence type="ECO:0000256" key="3">
    <source>
        <dbReference type="PROSITE-ProRule" id="PRU00023"/>
    </source>
</evidence>
<dbReference type="SUPFAM" id="SSF158235">
    <property type="entry name" value="SOCS box-like"/>
    <property type="match status" value="1"/>
</dbReference>
<dbReference type="Gene3D" id="1.10.750.20">
    <property type="entry name" value="SOCS box"/>
    <property type="match status" value="1"/>
</dbReference>
<dbReference type="PRINTS" id="PR01415">
    <property type="entry name" value="ANKYRIN"/>
</dbReference>
<dbReference type="EMBL" id="RQTK01000511">
    <property type="protein sequence ID" value="RUS78405.1"/>
    <property type="molecule type" value="Genomic_DNA"/>
</dbReference>
<dbReference type="PANTHER" id="PTHR24198:SF165">
    <property type="entry name" value="ANKYRIN REPEAT-CONTAINING PROTEIN-RELATED"/>
    <property type="match status" value="1"/>
</dbReference>
<evidence type="ECO:0000256" key="2">
    <source>
        <dbReference type="ARBA" id="ARBA00023043"/>
    </source>
</evidence>
<feature type="repeat" description="ANK" evidence="3">
    <location>
        <begin position="335"/>
        <end position="367"/>
    </location>
</feature>
<dbReference type="Pfam" id="PF00023">
    <property type="entry name" value="Ank"/>
    <property type="match status" value="1"/>
</dbReference>
<dbReference type="AlphaFoldDB" id="A0A3S0ZGI7"/>
<dbReference type="Pfam" id="PF07525">
    <property type="entry name" value="SOCS_box"/>
    <property type="match status" value="1"/>
</dbReference>
<keyword evidence="1" id="KW-0677">Repeat</keyword>
<dbReference type="CDD" id="cd03587">
    <property type="entry name" value="SOCS"/>
    <property type="match status" value="1"/>
</dbReference>
<evidence type="ECO:0000313" key="6">
    <source>
        <dbReference type="Proteomes" id="UP000271974"/>
    </source>
</evidence>
<evidence type="ECO:0000256" key="1">
    <source>
        <dbReference type="ARBA" id="ARBA00022737"/>
    </source>
</evidence>
<dbReference type="OrthoDB" id="194358at2759"/>
<feature type="repeat" description="ANK" evidence="3">
    <location>
        <begin position="102"/>
        <end position="134"/>
    </location>
</feature>
<dbReference type="SMART" id="SM00969">
    <property type="entry name" value="SOCS_box"/>
    <property type="match status" value="1"/>
</dbReference>
<dbReference type="PROSITE" id="PS50225">
    <property type="entry name" value="SOCS"/>
    <property type="match status" value="1"/>
</dbReference>
<feature type="repeat" description="ANK" evidence="3">
    <location>
        <begin position="236"/>
        <end position="268"/>
    </location>
</feature>
<dbReference type="GO" id="GO:0035556">
    <property type="term" value="P:intracellular signal transduction"/>
    <property type="evidence" value="ECO:0007669"/>
    <property type="project" value="InterPro"/>
</dbReference>
<feature type="domain" description="SOCS box" evidence="4">
    <location>
        <begin position="453"/>
        <end position="506"/>
    </location>
</feature>
<feature type="repeat" description="ANK" evidence="3">
    <location>
        <begin position="203"/>
        <end position="235"/>
    </location>
</feature>
<evidence type="ECO:0000259" key="4">
    <source>
        <dbReference type="PROSITE" id="PS50225"/>
    </source>
</evidence>
<dbReference type="PROSITE" id="PS50088">
    <property type="entry name" value="ANK_REPEAT"/>
    <property type="match status" value="7"/>
</dbReference>
<reference evidence="5 6" key="1">
    <citation type="submission" date="2019-01" db="EMBL/GenBank/DDBJ databases">
        <title>A draft genome assembly of the solar-powered sea slug Elysia chlorotica.</title>
        <authorList>
            <person name="Cai H."/>
            <person name="Li Q."/>
            <person name="Fang X."/>
            <person name="Li J."/>
            <person name="Curtis N.E."/>
            <person name="Altenburger A."/>
            <person name="Shibata T."/>
            <person name="Feng M."/>
            <person name="Maeda T."/>
            <person name="Schwartz J.A."/>
            <person name="Shigenobu S."/>
            <person name="Lundholm N."/>
            <person name="Nishiyama T."/>
            <person name="Yang H."/>
            <person name="Hasebe M."/>
            <person name="Li S."/>
            <person name="Pierce S.K."/>
            <person name="Wang J."/>
        </authorList>
    </citation>
    <scope>NUCLEOTIDE SEQUENCE [LARGE SCALE GENOMIC DNA]</scope>
    <source>
        <strain evidence="5">EC2010</strain>
        <tissue evidence="5">Whole organism of an adult</tissue>
    </source>
</reference>
<feature type="repeat" description="ANK" evidence="3">
    <location>
        <begin position="135"/>
        <end position="169"/>
    </location>
</feature>
<dbReference type="PANTHER" id="PTHR24198">
    <property type="entry name" value="ANKYRIN REPEAT AND PROTEIN KINASE DOMAIN-CONTAINING PROTEIN"/>
    <property type="match status" value="1"/>
</dbReference>
<dbReference type="Gene3D" id="1.25.40.20">
    <property type="entry name" value="Ankyrin repeat-containing domain"/>
    <property type="match status" value="3"/>
</dbReference>
<protein>
    <recommendedName>
        <fullName evidence="4">SOCS box domain-containing protein</fullName>
    </recommendedName>
</protein>
<gene>
    <name evidence="5" type="ORF">EGW08_013819</name>
</gene>
<keyword evidence="6" id="KW-1185">Reference proteome</keyword>
<proteinExistence type="predicted"/>
<sequence>MKSGICIFDQSWDLNRRPPDLESNALPLEPVRPLRLLSSVLKNEPESVRQFLEALKTKDTPQVQDLDDIHSALLCASRVGNSACLRHLLGVEGINVDTTDNSGNSSLYLAVKNNHPEIVRLFCGAGADVNATGEGNSTPLHIAARHGLEECLEVRHCVVEGINVDTTDNSGNSSLYLAVKNNHPEIVQLLCSAGADVNATGEGNSTPLHIAARHGLEECLETLLNFNCNTDVKDSTGSTALILSVRWKQYIAIGLLLEHGCDVNAQDAQGKTALHYGCHTAVAVDKLIQAGAAVNIRDNDGCTPLLMASTEGLDRVVSVLCEVPGIDVNIPNSGAKKTPLHILAQKGHAKSVHRLIMVGADINLLDAQGRTPLLYAVWRGRYSVVAALLKANGRVDTYQCPANLREEDCPVYLAASQCLTTVLKLFILSGYDSQHLRQAVSRQHIKDLFADEMIHNWLAHANDLPSLRHLCRLWFRHHLDIRLYSDLSKLGLPDKIREYILMSELDDILPA</sequence>
<dbReference type="STRING" id="188477.A0A3S0ZGI7"/>
<dbReference type="PROSITE" id="PS50297">
    <property type="entry name" value="ANK_REP_REGION"/>
    <property type="match status" value="5"/>
</dbReference>
<dbReference type="InterPro" id="IPR036770">
    <property type="entry name" value="Ankyrin_rpt-contain_sf"/>
</dbReference>
<feature type="repeat" description="ANK" evidence="3">
    <location>
        <begin position="368"/>
        <end position="400"/>
    </location>
</feature>
<feature type="repeat" description="ANK" evidence="3">
    <location>
        <begin position="170"/>
        <end position="202"/>
    </location>
</feature>